<gene>
    <name evidence="2" type="ORF">QWJ41_02490</name>
</gene>
<evidence type="ECO:0000256" key="1">
    <source>
        <dbReference type="SAM" id="MobiDB-lite"/>
    </source>
</evidence>
<dbReference type="RefSeq" id="WP_302705585.1">
    <property type="nucleotide sequence ID" value="NZ_JAULSC010000001.1"/>
</dbReference>
<keyword evidence="3" id="KW-1185">Reference proteome</keyword>
<feature type="region of interest" description="Disordered" evidence="1">
    <location>
        <begin position="26"/>
        <end position="67"/>
    </location>
</feature>
<organism evidence="2 3">
    <name type="scientific">Nocardioides cremeus</name>
    <dbReference type="NCBI Taxonomy" id="3058044"/>
    <lineage>
        <taxon>Bacteria</taxon>
        <taxon>Bacillati</taxon>
        <taxon>Actinomycetota</taxon>
        <taxon>Actinomycetes</taxon>
        <taxon>Propionibacteriales</taxon>
        <taxon>Nocardioidaceae</taxon>
        <taxon>Nocardioides</taxon>
    </lineage>
</organism>
<dbReference type="Proteomes" id="UP001168363">
    <property type="component" value="Unassembled WGS sequence"/>
</dbReference>
<evidence type="ECO:0000313" key="3">
    <source>
        <dbReference type="Proteomes" id="UP001168363"/>
    </source>
</evidence>
<accession>A0ABT8TKT9</accession>
<evidence type="ECO:0000313" key="2">
    <source>
        <dbReference type="EMBL" id="MDO3394579.1"/>
    </source>
</evidence>
<reference evidence="2" key="1">
    <citation type="submission" date="2023-06" db="EMBL/GenBank/DDBJ databases">
        <title>Genome sequence of Nocardioides sp. SOB44.</title>
        <authorList>
            <person name="Zhang G."/>
        </authorList>
    </citation>
    <scope>NUCLEOTIDE SEQUENCE</scope>
    <source>
        <strain evidence="2">SOB44</strain>
    </source>
</reference>
<dbReference type="EMBL" id="JAULSC010000001">
    <property type="protein sequence ID" value="MDO3394579.1"/>
    <property type="molecule type" value="Genomic_DNA"/>
</dbReference>
<protein>
    <submittedName>
        <fullName evidence="2">Uncharacterized protein</fullName>
    </submittedName>
</protein>
<comment type="caution">
    <text evidence="2">The sequence shown here is derived from an EMBL/GenBank/DDBJ whole genome shotgun (WGS) entry which is preliminary data.</text>
</comment>
<feature type="compositionally biased region" description="Basic and acidic residues" evidence="1">
    <location>
        <begin position="58"/>
        <end position="67"/>
    </location>
</feature>
<sequence length="67" mass="7289">MSVQQTHGARSVRARERATTVALHLVEDQTPDGAGEPACSHGRRPLGWLFHQGPGGRLDTDGSDERR</sequence>
<proteinExistence type="predicted"/>
<name>A0ABT8TKT9_9ACTN</name>